<dbReference type="InterPro" id="IPR010730">
    <property type="entry name" value="HET"/>
</dbReference>
<dbReference type="InterPro" id="IPR052895">
    <property type="entry name" value="HetReg/Transcr_Mod"/>
</dbReference>
<evidence type="ECO:0000313" key="3">
    <source>
        <dbReference type="Proteomes" id="UP000007115"/>
    </source>
</evidence>
<gene>
    <name evidence="2" type="ORF">TRIVIDRAFT_61553</name>
</gene>
<dbReference type="GeneID" id="25796238"/>
<dbReference type="OrthoDB" id="3557394at2759"/>
<dbReference type="PANTHER" id="PTHR24148">
    <property type="entry name" value="ANKYRIN REPEAT DOMAIN-CONTAINING PROTEIN 39 HOMOLOG-RELATED"/>
    <property type="match status" value="1"/>
</dbReference>
<reference evidence="2 3" key="1">
    <citation type="journal article" date="2011" name="Genome Biol.">
        <title>Comparative genome sequence analysis underscores mycoparasitism as the ancestral life style of Trichoderma.</title>
        <authorList>
            <person name="Kubicek C.P."/>
            <person name="Herrera-Estrella A."/>
            <person name="Seidl-Seiboth V."/>
            <person name="Martinez D.A."/>
            <person name="Druzhinina I.S."/>
            <person name="Thon M."/>
            <person name="Zeilinger S."/>
            <person name="Casas-Flores S."/>
            <person name="Horwitz B.A."/>
            <person name="Mukherjee P.K."/>
            <person name="Mukherjee M."/>
            <person name="Kredics L."/>
            <person name="Alcaraz L.D."/>
            <person name="Aerts A."/>
            <person name="Antal Z."/>
            <person name="Atanasova L."/>
            <person name="Cervantes-Badillo M.G."/>
            <person name="Challacombe J."/>
            <person name="Chertkov O."/>
            <person name="McCluskey K."/>
            <person name="Coulpier F."/>
            <person name="Deshpande N."/>
            <person name="von Doehren H."/>
            <person name="Ebbole D.J."/>
            <person name="Esquivel-Naranjo E.U."/>
            <person name="Fekete E."/>
            <person name="Flipphi M."/>
            <person name="Glaser F."/>
            <person name="Gomez-Rodriguez E.Y."/>
            <person name="Gruber S."/>
            <person name="Han C."/>
            <person name="Henrissat B."/>
            <person name="Hermosa R."/>
            <person name="Hernandez-Onate M."/>
            <person name="Karaffa L."/>
            <person name="Kosti I."/>
            <person name="Le Crom S."/>
            <person name="Lindquist E."/>
            <person name="Lucas S."/>
            <person name="Luebeck M."/>
            <person name="Luebeck P.S."/>
            <person name="Margeot A."/>
            <person name="Metz B."/>
            <person name="Misra M."/>
            <person name="Nevalainen H."/>
            <person name="Omann M."/>
            <person name="Packer N."/>
            <person name="Perrone G."/>
            <person name="Uresti-Rivera E.E."/>
            <person name="Salamov A."/>
            <person name="Schmoll M."/>
            <person name="Seiboth B."/>
            <person name="Shapiro H."/>
            <person name="Sukno S."/>
            <person name="Tamayo-Ramos J.A."/>
            <person name="Tisch D."/>
            <person name="Wiest A."/>
            <person name="Wilkinson H.H."/>
            <person name="Zhang M."/>
            <person name="Coutinho P.M."/>
            <person name="Kenerley C.M."/>
            <person name="Monte E."/>
            <person name="Baker S.E."/>
            <person name="Grigoriev I.V."/>
        </authorList>
    </citation>
    <scope>NUCLEOTIDE SEQUENCE [LARGE SCALE GENOMIC DNA]</scope>
    <source>
        <strain evidence="3">Gv29-8 / FGSC 10586</strain>
    </source>
</reference>
<dbReference type="STRING" id="413071.G9MKP2"/>
<dbReference type="AlphaFoldDB" id="G9MKP2"/>
<comment type="caution">
    <text evidence="2">The sequence shown here is derived from an EMBL/GenBank/DDBJ whole genome shotgun (WGS) entry which is preliminary data.</text>
</comment>
<dbReference type="eggNOG" id="ENOG502RUFN">
    <property type="taxonomic scope" value="Eukaryota"/>
</dbReference>
<dbReference type="VEuPathDB" id="FungiDB:TRIVIDRAFT_61553"/>
<protein>
    <recommendedName>
        <fullName evidence="1">Heterokaryon incompatibility domain-containing protein</fullName>
    </recommendedName>
</protein>
<dbReference type="OMA" id="CRTICTD"/>
<dbReference type="Pfam" id="PF06985">
    <property type="entry name" value="HET"/>
    <property type="match status" value="1"/>
</dbReference>
<dbReference type="HOGENOM" id="CLU_004184_7_2_1"/>
<accession>G9MKP2</accession>
<dbReference type="InParanoid" id="G9MKP2"/>
<organism evidence="2 3">
    <name type="scientific">Hypocrea virens (strain Gv29-8 / FGSC 10586)</name>
    <name type="common">Gliocladium virens</name>
    <name type="synonym">Trichoderma virens</name>
    <dbReference type="NCBI Taxonomy" id="413071"/>
    <lineage>
        <taxon>Eukaryota</taxon>
        <taxon>Fungi</taxon>
        <taxon>Dikarya</taxon>
        <taxon>Ascomycota</taxon>
        <taxon>Pezizomycotina</taxon>
        <taxon>Sordariomycetes</taxon>
        <taxon>Hypocreomycetidae</taxon>
        <taxon>Hypocreales</taxon>
        <taxon>Hypocreaceae</taxon>
        <taxon>Trichoderma</taxon>
    </lineage>
</organism>
<dbReference type="Pfam" id="PF26639">
    <property type="entry name" value="Het-6_barrel"/>
    <property type="match status" value="1"/>
</dbReference>
<keyword evidence="3" id="KW-1185">Reference proteome</keyword>
<dbReference type="EMBL" id="ABDF02000004">
    <property type="protein sequence ID" value="EHK24789.1"/>
    <property type="molecule type" value="Genomic_DNA"/>
</dbReference>
<evidence type="ECO:0000313" key="2">
    <source>
        <dbReference type="EMBL" id="EHK24789.1"/>
    </source>
</evidence>
<dbReference type="Proteomes" id="UP000007115">
    <property type="component" value="Unassembled WGS sequence"/>
</dbReference>
<dbReference type="PANTHER" id="PTHR24148:SF73">
    <property type="entry name" value="HET DOMAIN PROTEIN (AFU_ORTHOLOGUE AFUA_8G01020)"/>
    <property type="match status" value="1"/>
</dbReference>
<feature type="domain" description="Heterokaryon incompatibility" evidence="1">
    <location>
        <begin position="46"/>
        <end position="244"/>
    </location>
</feature>
<evidence type="ECO:0000259" key="1">
    <source>
        <dbReference type="Pfam" id="PF06985"/>
    </source>
</evidence>
<proteinExistence type="predicted"/>
<sequence>MELQALYSSLPLKDGEIRLLTILPDEWAADIRCKISVVSLDDTPEYVALSYVWGGPLQDGTLHINDHEQRIGRSLETALRYYRRTGWSMPLWADAVCINQADVAERSSQVSVMDLIYSSAITVFVVLGSGIDLAADDYFQKVKALHNFRFSIHGQKHFEAYLPPQWDIGDSGVTLENDEKSLILFSFLERAISLKINDHLGTVPQWGGTFDGSEDSQYPWQTLIQTFEEFTQEPWWDRVWTLQESVVGFSPIFIYRTAAAPWDMIKEAAIGIRVHITDCCTPYLTNDAPPRYASAVKRLLFHVDSIEKTRQIYSKLRYGAKADQSVLTSLLPRRDFEGRDATDIRDKVYALLSLIKLGNNHSFIYPDYGRGLEDVYINTARMIVQESGSLDLLSAAGRLRNDNFPSWVPDWSIRNEFYEDETQINALLMYDATFGTKPSVWFPENNNTLLQVEGVILDNIGSLGQRVPEGPSDEALWQAIFQWMQLAHNNSPNTKWADFCRTICTDLTIWPADQVFRRMGPLTKEMSQSIMPWREPVSGRYSRDMPPEQLIQPSVEQMKAWFSVWHMILGGQAAQGMRSMAPPPRMEDFLKLTTAFKKFAVSSEGHIGLVPNNSETGDCIIFFKGCCFPCVVRPVVNNTNGFRVVGDCYIDGFMDGQIKDFMTWQTSGGDYNWEPIILC</sequence>
<name>G9MKP2_HYPVG</name>
<dbReference type="RefSeq" id="XP_013958990.1">
    <property type="nucleotide sequence ID" value="XM_014103515.1"/>
</dbReference>